<gene>
    <name evidence="3" type="ORF">FLT43_15615</name>
    <name evidence="2" type="ORF">M5W83_18440</name>
</gene>
<keyword evidence="5" id="KW-1185">Reference proteome</keyword>
<dbReference type="PANTHER" id="PTHR47485:SF1">
    <property type="entry name" value="THYLAKOID LUMENAL 17.4 KDA PROTEIN, CHLOROPLASTIC"/>
    <property type="match status" value="1"/>
</dbReference>
<dbReference type="PANTHER" id="PTHR47485">
    <property type="entry name" value="THYLAKOID LUMENAL 17.4 KDA PROTEIN, CHLOROPLASTIC"/>
    <property type="match status" value="1"/>
</dbReference>
<evidence type="ECO:0000256" key="1">
    <source>
        <dbReference type="ARBA" id="ARBA00022737"/>
    </source>
</evidence>
<proteinExistence type="predicted"/>
<evidence type="ECO:0000313" key="2">
    <source>
        <dbReference type="EMBL" id="MCY9609126.1"/>
    </source>
</evidence>
<dbReference type="GeneID" id="76997390"/>
<sequence length="402" mass="45872">MSREEALAHFREQAVPLARQKVLREFMDCWKEEKTAWMREFVHSFQELCMSIRMKQLAGEKGRIGFITYSMLRTDIAHDRASYLVQASDASWLFDSRPVEDTYDASWVFCYLDRLMDELTRAATGYSGAVTLPQLDRIRLLEAEHFHRFVVNLIRLSMMEAAALLEFKELKKEAVFEVRVGEYLSHSECVFRLDERERDSEEVRAWLQEKNDSAAYTYEDFYGFDLSSGDYHALDFRYSSFRNCDLKRSRLGEGFLLGTVWNDCQLDSADFSYSLVQGAKYSGSSMKASIFRNVQGKAGMPVPDWAPPCVEGVRFTDCDLAEADFTRAKLDGAVFVRTCLRGANFRGASLQGVRFQKSDLTNADFREANLTDTDFSDSCLDGAIFPEREACLSLSQGKGSPS</sequence>
<dbReference type="Proteomes" id="UP000315377">
    <property type="component" value="Chromosome"/>
</dbReference>
<dbReference type="Pfam" id="PF13599">
    <property type="entry name" value="Pentapeptide_4"/>
    <property type="match status" value="1"/>
</dbReference>
<reference evidence="3 4" key="1">
    <citation type="submission" date="2019-07" db="EMBL/GenBank/DDBJ databases">
        <title>Paenibacillus thiaminolyticus NRRL B-4156.</title>
        <authorList>
            <person name="Hehnly C."/>
            <person name="Zhang L."/>
        </authorList>
    </citation>
    <scope>NUCLEOTIDE SEQUENCE [LARGE SCALE GENOMIC DNA]</scope>
    <source>
        <strain evidence="3 4">NRRL B-4156</strain>
    </source>
</reference>
<keyword evidence="1" id="KW-0677">Repeat</keyword>
<protein>
    <submittedName>
        <fullName evidence="3">Pentapeptide repeat-containing protein</fullName>
    </submittedName>
</protein>
<accession>A0AAP9J1T4</accession>
<dbReference type="RefSeq" id="WP_087444285.1">
    <property type="nucleotide sequence ID" value="NZ_CABMNB010000045.1"/>
</dbReference>
<evidence type="ECO:0000313" key="3">
    <source>
        <dbReference type="EMBL" id="QDM44739.1"/>
    </source>
</evidence>
<dbReference type="AlphaFoldDB" id="A0AAP9J1T4"/>
<name>A0AAP9J1T4_PANTH</name>
<dbReference type="Proteomes" id="UP001209276">
    <property type="component" value="Unassembled WGS sequence"/>
</dbReference>
<evidence type="ECO:0000313" key="4">
    <source>
        <dbReference type="Proteomes" id="UP000315377"/>
    </source>
</evidence>
<dbReference type="InterPro" id="IPR001646">
    <property type="entry name" value="5peptide_repeat"/>
</dbReference>
<dbReference type="Gene3D" id="2.160.20.80">
    <property type="entry name" value="E3 ubiquitin-protein ligase SopA"/>
    <property type="match status" value="1"/>
</dbReference>
<reference evidence="2 5" key="2">
    <citation type="submission" date="2022-05" db="EMBL/GenBank/DDBJ databases">
        <title>Genome Sequencing of Bee-Associated Microbes.</title>
        <authorList>
            <person name="Dunlap C."/>
        </authorList>
    </citation>
    <scope>NUCLEOTIDE SEQUENCE [LARGE SCALE GENOMIC DNA]</scope>
    <source>
        <strain evidence="2 5">NRRL B-14613</strain>
    </source>
</reference>
<dbReference type="EMBL" id="CP041405">
    <property type="protein sequence ID" value="QDM44739.1"/>
    <property type="molecule type" value="Genomic_DNA"/>
</dbReference>
<dbReference type="EMBL" id="JAMDMM010000035">
    <property type="protein sequence ID" value="MCY9609126.1"/>
    <property type="molecule type" value="Genomic_DNA"/>
</dbReference>
<organism evidence="3 4">
    <name type="scientific">Paenibacillus thiaminolyticus</name>
    <name type="common">Bacillus thiaminolyticus</name>
    <dbReference type="NCBI Taxonomy" id="49283"/>
    <lineage>
        <taxon>Bacteria</taxon>
        <taxon>Bacillati</taxon>
        <taxon>Bacillota</taxon>
        <taxon>Bacilli</taxon>
        <taxon>Bacillales</taxon>
        <taxon>Paenibacillaceae</taxon>
        <taxon>Paenibacillus</taxon>
    </lineage>
</organism>
<dbReference type="SUPFAM" id="SSF141571">
    <property type="entry name" value="Pentapeptide repeat-like"/>
    <property type="match status" value="1"/>
</dbReference>
<evidence type="ECO:0000313" key="5">
    <source>
        <dbReference type="Proteomes" id="UP001209276"/>
    </source>
</evidence>